<dbReference type="AlphaFoldDB" id="A0A9D3Z7T0"/>
<keyword evidence="5" id="KW-1185">Reference proteome</keyword>
<evidence type="ECO:0000259" key="3">
    <source>
        <dbReference type="PROSITE" id="PS50157"/>
    </source>
</evidence>
<dbReference type="GO" id="GO:0008270">
    <property type="term" value="F:zinc ion binding"/>
    <property type="evidence" value="ECO:0007669"/>
    <property type="project" value="UniProtKB-KW"/>
</dbReference>
<proteinExistence type="predicted"/>
<keyword evidence="1" id="KW-0863">Zinc-finger</keyword>
<dbReference type="Pfam" id="PF00096">
    <property type="entry name" value="zf-C2H2"/>
    <property type="match status" value="1"/>
</dbReference>
<accession>A0A9D3Z7T0</accession>
<protein>
    <recommendedName>
        <fullName evidence="3">C2H2-type domain-containing protein</fullName>
    </recommendedName>
</protein>
<dbReference type="SMART" id="SM00355">
    <property type="entry name" value="ZnF_C2H2"/>
    <property type="match status" value="2"/>
</dbReference>
<feature type="compositionally biased region" description="Acidic residues" evidence="2">
    <location>
        <begin position="90"/>
        <end position="105"/>
    </location>
</feature>
<dbReference type="PROSITE" id="PS00028">
    <property type="entry name" value="ZINC_FINGER_C2H2_1"/>
    <property type="match status" value="2"/>
</dbReference>
<organism evidence="4 5">
    <name type="scientific">Dreissena polymorpha</name>
    <name type="common">Zebra mussel</name>
    <name type="synonym">Mytilus polymorpha</name>
    <dbReference type="NCBI Taxonomy" id="45954"/>
    <lineage>
        <taxon>Eukaryota</taxon>
        <taxon>Metazoa</taxon>
        <taxon>Spiralia</taxon>
        <taxon>Lophotrochozoa</taxon>
        <taxon>Mollusca</taxon>
        <taxon>Bivalvia</taxon>
        <taxon>Autobranchia</taxon>
        <taxon>Heteroconchia</taxon>
        <taxon>Euheterodonta</taxon>
        <taxon>Imparidentia</taxon>
        <taxon>Neoheterodontei</taxon>
        <taxon>Myida</taxon>
        <taxon>Dreissenoidea</taxon>
        <taxon>Dreissenidae</taxon>
        <taxon>Dreissena</taxon>
    </lineage>
</organism>
<keyword evidence="1" id="KW-0479">Metal-binding</keyword>
<gene>
    <name evidence="4" type="ORF">DPMN_072013</name>
</gene>
<feature type="compositionally biased region" description="Acidic residues" evidence="2">
    <location>
        <begin position="68"/>
        <end position="82"/>
    </location>
</feature>
<sequence>MKRIHSGYARAKVVKRKCRRQPWSCLLCGQKFLWRKYFITHMEMLHPGVETPEFQQARLGVRDKCDGSDNDNGGDVDDDDVGDIGKEDYNSESDDDNVELDSEDDDKAIKNVQQCVKLTCSKCDRVFRSEGNLQRHMRFMHDQN</sequence>
<feature type="domain" description="C2H2-type" evidence="3">
    <location>
        <begin position="118"/>
        <end position="144"/>
    </location>
</feature>
<dbReference type="SUPFAM" id="SSF57667">
    <property type="entry name" value="beta-beta-alpha zinc fingers"/>
    <property type="match status" value="1"/>
</dbReference>
<dbReference type="PROSITE" id="PS50157">
    <property type="entry name" value="ZINC_FINGER_C2H2_2"/>
    <property type="match status" value="2"/>
</dbReference>
<reference evidence="4" key="1">
    <citation type="journal article" date="2019" name="bioRxiv">
        <title>The Genome of the Zebra Mussel, Dreissena polymorpha: A Resource for Invasive Species Research.</title>
        <authorList>
            <person name="McCartney M.A."/>
            <person name="Auch B."/>
            <person name="Kono T."/>
            <person name="Mallez S."/>
            <person name="Zhang Y."/>
            <person name="Obille A."/>
            <person name="Becker A."/>
            <person name="Abrahante J.E."/>
            <person name="Garbe J."/>
            <person name="Badalamenti J.P."/>
            <person name="Herman A."/>
            <person name="Mangelson H."/>
            <person name="Liachko I."/>
            <person name="Sullivan S."/>
            <person name="Sone E.D."/>
            <person name="Koren S."/>
            <person name="Silverstein K.A.T."/>
            <person name="Beckman K.B."/>
            <person name="Gohl D.M."/>
        </authorList>
    </citation>
    <scope>NUCLEOTIDE SEQUENCE</scope>
    <source>
        <strain evidence="4">Duluth1</strain>
        <tissue evidence="4">Whole animal</tissue>
    </source>
</reference>
<feature type="domain" description="C2H2-type" evidence="3">
    <location>
        <begin position="23"/>
        <end position="51"/>
    </location>
</feature>
<evidence type="ECO:0000256" key="2">
    <source>
        <dbReference type="SAM" id="MobiDB-lite"/>
    </source>
</evidence>
<dbReference type="Proteomes" id="UP000828390">
    <property type="component" value="Unassembled WGS sequence"/>
</dbReference>
<evidence type="ECO:0000313" key="5">
    <source>
        <dbReference type="Proteomes" id="UP000828390"/>
    </source>
</evidence>
<dbReference type="Gene3D" id="3.30.160.60">
    <property type="entry name" value="Classic Zinc Finger"/>
    <property type="match status" value="1"/>
</dbReference>
<dbReference type="InterPro" id="IPR036236">
    <property type="entry name" value="Znf_C2H2_sf"/>
</dbReference>
<reference evidence="4" key="2">
    <citation type="submission" date="2020-11" db="EMBL/GenBank/DDBJ databases">
        <authorList>
            <person name="McCartney M.A."/>
            <person name="Auch B."/>
            <person name="Kono T."/>
            <person name="Mallez S."/>
            <person name="Becker A."/>
            <person name="Gohl D.M."/>
            <person name="Silverstein K.A.T."/>
            <person name="Koren S."/>
            <person name="Bechman K.B."/>
            <person name="Herman A."/>
            <person name="Abrahante J.E."/>
            <person name="Garbe J."/>
        </authorList>
    </citation>
    <scope>NUCLEOTIDE SEQUENCE</scope>
    <source>
        <strain evidence="4">Duluth1</strain>
        <tissue evidence="4">Whole animal</tissue>
    </source>
</reference>
<dbReference type="InterPro" id="IPR013087">
    <property type="entry name" value="Znf_C2H2_type"/>
</dbReference>
<dbReference type="EMBL" id="JAIWYP010000014">
    <property type="protein sequence ID" value="KAH3712316.1"/>
    <property type="molecule type" value="Genomic_DNA"/>
</dbReference>
<comment type="caution">
    <text evidence="4">The sequence shown here is derived from an EMBL/GenBank/DDBJ whole genome shotgun (WGS) entry which is preliminary data.</text>
</comment>
<feature type="region of interest" description="Disordered" evidence="2">
    <location>
        <begin position="62"/>
        <end position="105"/>
    </location>
</feature>
<evidence type="ECO:0000256" key="1">
    <source>
        <dbReference type="PROSITE-ProRule" id="PRU00042"/>
    </source>
</evidence>
<name>A0A9D3Z7T0_DREPO</name>
<keyword evidence="1" id="KW-0862">Zinc</keyword>
<evidence type="ECO:0000313" key="4">
    <source>
        <dbReference type="EMBL" id="KAH3712316.1"/>
    </source>
</evidence>